<dbReference type="EMBL" id="KZ820250">
    <property type="protein sequence ID" value="PWN48201.1"/>
    <property type="molecule type" value="Genomic_DNA"/>
</dbReference>
<dbReference type="Proteomes" id="UP000245626">
    <property type="component" value="Unassembled WGS sequence"/>
</dbReference>
<reference evidence="1 2" key="1">
    <citation type="journal article" date="2018" name="Mol. Biol. Evol.">
        <title>Broad Genomic Sampling Reveals a Smut Pathogenic Ancestry of the Fungal Clade Ustilaginomycotina.</title>
        <authorList>
            <person name="Kijpornyongpan T."/>
            <person name="Mondo S.J."/>
            <person name="Barry K."/>
            <person name="Sandor L."/>
            <person name="Lee J."/>
            <person name="Lipzen A."/>
            <person name="Pangilinan J."/>
            <person name="LaButti K."/>
            <person name="Hainaut M."/>
            <person name="Henrissat B."/>
            <person name="Grigoriev I.V."/>
            <person name="Spatafora J.W."/>
            <person name="Aime M.C."/>
        </authorList>
    </citation>
    <scope>NUCLEOTIDE SEQUENCE [LARGE SCALE GENOMIC DNA]</scope>
    <source>
        <strain evidence="1 2">SA 807</strain>
    </source>
</reference>
<proteinExistence type="predicted"/>
<name>A0ACD0NQW7_9BASI</name>
<keyword evidence="2" id="KW-1185">Reference proteome</keyword>
<evidence type="ECO:0000313" key="2">
    <source>
        <dbReference type="Proteomes" id="UP000245626"/>
    </source>
</evidence>
<evidence type="ECO:0000313" key="1">
    <source>
        <dbReference type="EMBL" id="PWN48201.1"/>
    </source>
</evidence>
<gene>
    <name evidence="1" type="ORF">IE53DRAFT_370818</name>
</gene>
<accession>A0ACD0NQW7</accession>
<protein>
    <submittedName>
        <fullName evidence="1">Uncharacterized protein</fullName>
    </submittedName>
</protein>
<sequence length="1511" mass="161243">MPYATDQVETAATRTSRDEQILSAKKKLKSFRAKQSLGMKKKTSSSTVGQIAQSVTGAKDSTEAVALNQEMAIGPVSDHCRSSSRGLHGRGHSRSSSISMAFKEAGARPTSTVKPLHSRNHSRVSSRNIIVPCKSRPVSVSGLGQLIPVAQSWAGSDSRCVLPGEAEWNDIDDPASGPSSSYPDLSSLLASPEKVDPDQHVPSASTPTGMRRLSRHARRASVATRRESLEIMGGLSTTGMNLTSTDALASKRRSSRMSGLPSASVLFGVPESPERDKVQVSRDWDWRNTHGEDLDDKTLGGDRLSALEKLEGRNVEKTPGESTSFSASRPSVRARRASGHGRQSSVQLPSFDDLHGDQGMDKVASLVLLESNQQTTSHDAPIPSKRDSWRSNLAPPPSASSSSSKAPLSPSSPSALLTSSTGPESIIINNEPPQPEGLGTLMEEEEEDELSSPVRGRQSSELDHDEAEDERKLRRLAEEEAIKRSRRASLTPRPLKLKSRPPSLYVAPIPKGGILASGSLPSIVRDSPNPPETSLEPKGNLPSLLKQATAAEREDVPVTDRVQHGLSRQWSLAQAQRAYNGEQGNSSSPAKDAEPETKRLPVSSAKGPSPEGIMPQPSTVSRQGMRTLRLGSQASLASLASITESSRSSSISMPSVVSNRRHSLIGSALGNSLTREELGTGLPSTAAVKMQRRSSIHYKPSGSSTAVNGGAEPPASAPSITNAQAFISFPAPAPVSMAEYDELRARASRDAATLESTRKQVERLERELAIECERGSREYAELERWSAEEKRSLSARIEELEKAASTSHERAAVLEKELRVKEEKLEDVGAERDMLQEDVEGWRSRCQDLEKSLRSERARLEEQRKLKKAAKQRIGQLANALEKAGQIVPTDELNILQALDDMQIDIAAVLRSPALGTSSPAVGGYFSPTVGMDPPQTIKLLADMRQQIFNLAGSLEHERSEHLKMKNELAQMQEANHRLMQASNLSANTSMTTFDNSDESGDNTGHSNMVKRSSDCGVMGKNRRHVFAYDSSMGSFGQSSTSLGSASITMTDNGTDVDEEPVRIGSASPPSKSAQGEGEVVGLGMGGLQTLEEVEEVSEQGAEELVEHDPFPNSPIDLEAGCPFDDSARSSLEDGRAYEDVHSFMPTTPALDPTYERDAFFSSAQSPIGDQPNHSSGSSMESHGPPSPPLTNHRESRTEVAVDEATFPPSPRPEFIPNWNFEMAARRGLKGKAIHGKQQRNSVEDFFGIMQDTVLPPLPVSDFSLEMPPIFVQGNDQASSTGPHLPSLDRSTRNSIQVAGITGSHGSGAGASAKRPPVARSAYVRDSFSSAGSLPGTLTGAKSSHLSQATAGGVSSLGSRALSRMSLQGLTSAFSGLGGYLTNQSGAAVTAAAAATKMCAGPTGSPSEAGSNAGSMSWTAEQRQEYFNADYHPAASRSFGVAQPPMKRLGIAAVGSSTSSISTASSSSSSKFKVKVARRFIDKSAVAPPVASQVWELDFSASTLGGPVFSL</sequence>
<organism evidence="1 2">
    <name type="scientific">Violaceomyces palustris</name>
    <dbReference type="NCBI Taxonomy" id="1673888"/>
    <lineage>
        <taxon>Eukaryota</taxon>
        <taxon>Fungi</taxon>
        <taxon>Dikarya</taxon>
        <taxon>Basidiomycota</taxon>
        <taxon>Ustilaginomycotina</taxon>
        <taxon>Ustilaginomycetes</taxon>
        <taxon>Violaceomycetales</taxon>
        <taxon>Violaceomycetaceae</taxon>
        <taxon>Violaceomyces</taxon>
    </lineage>
</organism>